<keyword evidence="2" id="KW-1185">Reference proteome</keyword>
<evidence type="ECO:0000313" key="2">
    <source>
        <dbReference type="Proteomes" id="UP000652760"/>
    </source>
</evidence>
<gene>
    <name evidence="1" type="ORF">JHL17_32745</name>
</gene>
<dbReference type="Proteomes" id="UP000652760">
    <property type="component" value="Unassembled WGS sequence"/>
</dbReference>
<sequence length="76" mass="8203">MPNTTTWMTRHAVTRAYGCDLTVMWRGPDVWAWLINVAGEHVASGTARTMEGAQGAALRAAKAHSDNGGRVQLPLL</sequence>
<protein>
    <submittedName>
        <fullName evidence="1">Uncharacterized protein</fullName>
    </submittedName>
</protein>
<evidence type="ECO:0000313" key="1">
    <source>
        <dbReference type="EMBL" id="MBK1842175.1"/>
    </source>
</evidence>
<name>A0ABS1FFJ0_9PROT</name>
<dbReference type="EMBL" id="JAENHM010000083">
    <property type="protein sequence ID" value="MBK1842175.1"/>
    <property type="molecule type" value="Genomic_DNA"/>
</dbReference>
<comment type="caution">
    <text evidence="1">The sequence shown here is derived from an EMBL/GenBank/DDBJ whole genome shotgun (WGS) entry which is preliminary data.</text>
</comment>
<reference evidence="2" key="1">
    <citation type="submission" date="2021-01" db="EMBL/GenBank/DDBJ databases">
        <title>Genome public.</title>
        <authorList>
            <person name="Liu C."/>
            <person name="Sun Q."/>
        </authorList>
    </citation>
    <scope>NUCLEOTIDE SEQUENCE [LARGE SCALE GENOMIC DNA]</scope>
    <source>
        <strain evidence="2">YIM B02556</strain>
    </source>
</reference>
<accession>A0ABS1FFJ0</accession>
<organism evidence="1 2">
    <name type="scientific">Azospirillum endophyticum</name>
    <dbReference type="NCBI Taxonomy" id="2800326"/>
    <lineage>
        <taxon>Bacteria</taxon>
        <taxon>Pseudomonadati</taxon>
        <taxon>Pseudomonadota</taxon>
        <taxon>Alphaproteobacteria</taxon>
        <taxon>Rhodospirillales</taxon>
        <taxon>Azospirillaceae</taxon>
        <taxon>Azospirillum</taxon>
    </lineage>
</organism>
<proteinExistence type="predicted"/>